<reference evidence="2 3" key="1">
    <citation type="submission" date="2016-10" db="EMBL/GenBank/DDBJ databases">
        <title>Draft genome sequences of four alkaliphilic bacteria belonging to the Anaerobacillus genus.</title>
        <authorList>
            <person name="Bassil N.M."/>
            <person name="Lloyd J.R."/>
        </authorList>
    </citation>
    <scope>NUCLEOTIDE SEQUENCE [LARGE SCALE GENOMIC DNA]</scope>
    <source>
        <strain evidence="2 3">DSM 18345</strain>
    </source>
</reference>
<comment type="caution">
    <text evidence="2">The sequence shown here is derived from an EMBL/GenBank/DDBJ whole genome shotgun (WGS) entry which is preliminary data.</text>
</comment>
<feature type="transmembrane region" description="Helical" evidence="1">
    <location>
        <begin position="6"/>
        <end position="27"/>
    </location>
</feature>
<evidence type="ECO:0000256" key="1">
    <source>
        <dbReference type="SAM" id="Phobius"/>
    </source>
</evidence>
<feature type="transmembrane region" description="Helical" evidence="1">
    <location>
        <begin position="39"/>
        <end position="62"/>
    </location>
</feature>
<sequence length="134" mass="15508">MLSLIAHQLFSILFLILLPLPIIAFVKSKKKQRLPAPKLWKILVMLANLALFVSLITGFIIFPDYTSLRVWISVILVLVIGGFLGIFSKRLKLYQLEKDIEAQQKHLKKISTVGFGYIIFTIGTFWFMSNWYNF</sequence>
<protein>
    <submittedName>
        <fullName evidence="2">Uncharacterized protein</fullName>
    </submittedName>
</protein>
<keyword evidence="1" id="KW-0472">Membrane</keyword>
<organism evidence="2 3">
    <name type="scientific">Anaerobacillus alkalilacustris</name>
    <dbReference type="NCBI Taxonomy" id="393763"/>
    <lineage>
        <taxon>Bacteria</taxon>
        <taxon>Bacillati</taxon>
        <taxon>Bacillota</taxon>
        <taxon>Bacilli</taxon>
        <taxon>Bacillales</taxon>
        <taxon>Bacillaceae</taxon>
        <taxon>Anaerobacillus</taxon>
    </lineage>
</organism>
<gene>
    <name evidence="2" type="ORF">BKP37_13835</name>
</gene>
<proteinExistence type="predicted"/>
<keyword evidence="1" id="KW-0812">Transmembrane</keyword>
<feature type="transmembrane region" description="Helical" evidence="1">
    <location>
        <begin position="109"/>
        <end position="128"/>
    </location>
</feature>
<feature type="transmembrane region" description="Helical" evidence="1">
    <location>
        <begin position="68"/>
        <end position="88"/>
    </location>
</feature>
<name>A0A1S2LJM4_9BACI</name>
<accession>A0A1S2LJM4</accession>
<dbReference type="EMBL" id="MLQR01000031">
    <property type="protein sequence ID" value="OIJ12504.1"/>
    <property type="molecule type" value="Genomic_DNA"/>
</dbReference>
<keyword evidence="1" id="KW-1133">Transmembrane helix</keyword>
<keyword evidence="3" id="KW-1185">Reference proteome</keyword>
<dbReference type="AlphaFoldDB" id="A0A1S2LJM4"/>
<evidence type="ECO:0000313" key="2">
    <source>
        <dbReference type="EMBL" id="OIJ12504.1"/>
    </source>
</evidence>
<evidence type="ECO:0000313" key="3">
    <source>
        <dbReference type="Proteomes" id="UP000179524"/>
    </source>
</evidence>
<dbReference type="Proteomes" id="UP000179524">
    <property type="component" value="Unassembled WGS sequence"/>
</dbReference>
<dbReference type="RefSeq" id="WP_071310182.1">
    <property type="nucleotide sequence ID" value="NZ_MLQR01000031.1"/>
</dbReference>
<dbReference type="OrthoDB" id="2968887at2"/>